<dbReference type="Proteomes" id="UP001215598">
    <property type="component" value="Unassembled WGS sequence"/>
</dbReference>
<evidence type="ECO:0000256" key="1">
    <source>
        <dbReference type="ARBA" id="ARBA00023125"/>
    </source>
</evidence>
<sequence length="67" mass="8148">IPRPRNAFILFRCDYVRQKQKDHDQNDISRVVGNMWRNMTDEQRAPWVFMADAEHRKHAVLYPTSKY</sequence>
<dbReference type="PROSITE" id="PS50118">
    <property type="entry name" value="HMG_BOX_2"/>
    <property type="match status" value="1"/>
</dbReference>
<dbReference type="GO" id="GO:0005634">
    <property type="term" value="C:nucleus"/>
    <property type="evidence" value="ECO:0007669"/>
    <property type="project" value="UniProtKB-UniRule"/>
</dbReference>
<comment type="caution">
    <text evidence="5">The sequence shown here is derived from an EMBL/GenBank/DDBJ whole genome shotgun (WGS) entry which is preliminary data.</text>
</comment>
<dbReference type="GO" id="GO:0000978">
    <property type="term" value="F:RNA polymerase II cis-regulatory region sequence-specific DNA binding"/>
    <property type="evidence" value="ECO:0007669"/>
    <property type="project" value="TreeGrafter"/>
</dbReference>
<evidence type="ECO:0000313" key="6">
    <source>
        <dbReference type="Proteomes" id="UP001215598"/>
    </source>
</evidence>
<dbReference type="CDD" id="cd01389">
    <property type="entry name" value="HMG-box_ROX1-like"/>
    <property type="match status" value="1"/>
</dbReference>
<dbReference type="InterPro" id="IPR051356">
    <property type="entry name" value="SOX/SOX-like_TF"/>
</dbReference>
<evidence type="ECO:0000259" key="4">
    <source>
        <dbReference type="PROSITE" id="PS50118"/>
    </source>
</evidence>
<dbReference type="EMBL" id="JARKIB010000027">
    <property type="protein sequence ID" value="KAJ7764836.1"/>
    <property type="molecule type" value="Genomic_DNA"/>
</dbReference>
<feature type="domain" description="HMG box" evidence="4">
    <location>
        <begin position="1"/>
        <end position="66"/>
    </location>
</feature>
<feature type="DNA-binding region" description="HMG box" evidence="3">
    <location>
        <begin position="1"/>
        <end position="66"/>
    </location>
</feature>
<dbReference type="Gene3D" id="1.10.30.10">
    <property type="entry name" value="High mobility group box domain"/>
    <property type="match status" value="1"/>
</dbReference>
<reference evidence="5" key="1">
    <citation type="submission" date="2023-03" db="EMBL/GenBank/DDBJ databases">
        <title>Massive genome expansion in bonnet fungi (Mycena s.s.) driven by repeated elements and novel gene families across ecological guilds.</title>
        <authorList>
            <consortium name="Lawrence Berkeley National Laboratory"/>
            <person name="Harder C.B."/>
            <person name="Miyauchi S."/>
            <person name="Viragh M."/>
            <person name="Kuo A."/>
            <person name="Thoen E."/>
            <person name="Andreopoulos B."/>
            <person name="Lu D."/>
            <person name="Skrede I."/>
            <person name="Drula E."/>
            <person name="Henrissat B."/>
            <person name="Morin E."/>
            <person name="Kohler A."/>
            <person name="Barry K."/>
            <person name="LaButti K."/>
            <person name="Morin E."/>
            <person name="Salamov A."/>
            <person name="Lipzen A."/>
            <person name="Mereny Z."/>
            <person name="Hegedus B."/>
            <person name="Baldrian P."/>
            <person name="Stursova M."/>
            <person name="Weitz H."/>
            <person name="Taylor A."/>
            <person name="Grigoriev I.V."/>
            <person name="Nagy L.G."/>
            <person name="Martin F."/>
            <person name="Kauserud H."/>
        </authorList>
    </citation>
    <scope>NUCLEOTIDE SEQUENCE</scope>
    <source>
        <strain evidence="5">CBHHK182m</strain>
    </source>
</reference>
<dbReference type="InterPro" id="IPR009071">
    <property type="entry name" value="HMG_box_dom"/>
</dbReference>
<evidence type="ECO:0000313" key="5">
    <source>
        <dbReference type="EMBL" id="KAJ7764836.1"/>
    </source>
</evidence>
<name>A0AAD7JJU0_9AGAR</name>
<accession>A0AAD7JJU0</accession>
<organism evidence="5 6">
    <name type="scientific">Mycena metata</name>
    <dbReference type="NCBI Taxonomy" id="1033252"/>
    <lineage>
        <taxon>Eukaryota</taxon>
        <taxon>Fungi</taxon>
        <taxon>Dikarya</taxon>
        <taxon>Basidiomycota</taxon>
        <taxon>Agaricomycotina</taxon>
        <taxon>Agaricomycetes</taxon>
        <taxon>Agaricomycetidae</taxon>
        <taxon>Agaricales</taxon>
        <taxon>Marasmiineae</taxon>
        <taxon>Mycenaceae</taxon>
        <taxon>Mycena</taxon>
    </lineage>
</organism>
<dbReference type="InterPro" id="IPR036910">
    <property type="entry name" value="HMG_box_dom_sf"/>
</dbReference>
<proteinExistence type="predicted"/>
<feature type="non-terminal residue" evidence="5">
    <location>
        <position position="1"/>
    </location>
</feature>
<keyword evidence="1 3" id="KW-0238">DNA-binding</keyword>
<dbReference type="Pfam" id="PF00505">
    <property type="entry name" value="HMG_box"/>
    <property type="match status" value="1"/>
</dbReference>
<dbReference type="AlphaFoldDB" id="A0AAD7JJU0"/>
<dbReference type="SMART" id="SM00398">
    <property type="entry name" value="HMG"/>
    <property type="match status" value="1"/>
</dbReference>
<evidence type="ECO:0000256" key="3">
    <source>
        <dbReference type="PROSITE-ProRule" id="PRU00267"/>
    </source>
</evidence>
<evidence type="ECO:0000256" key="2">
    <source>
        <dbReference type="ARBA" id="ARBA00023242"/>
    </source>
</evidence>
<dbReference type="SUPFAM" id="SSF47095">
    <property type="entry name" value="HMG-box"/>
    <property type="match status" value="1"/>
</dbReference>
<feature type="non-terminal residue" evidence="5">
    <location>
        <position position="67"/>
    </location>
</feature>
<keyword evidence="6" id="KW-1185">Reference proteome</keyword>
<dbReference type="PANTHER" id="PTHR45789:SF2">
    <property type="entry name" value="FI18025P1"/>
    <property type="match status" value="1"/>
</dbReference>
<gene>
    <name evidence="5" type="ORF">B0H16DRAFT_1243805</name>
</gene>
<dbReference type="PANTHER" id="PTHR45789">
    <property type="entry name" value="FI18025P1"/>
    <property type="match status" value="1"/>
</dbReference>
<keyword evidence="2 3" id="KW-0539">Nucleus</keyword>
<protein>
    <submittedName>
        <fullName evidence="5">High mobility group box domain-containing protein</fullName>
    </submittedName>
</protein>
<dbReference type="GO" id="GO:0000981">
    <property type="term" value="F:DNA-binding transcription factor activity, RNA polymerase II-specific"/>
    <property type="evidence" value="ECO:0007669"/>
    <property type="project" value="TreeGrafter"/>
</dbReference>